<comment type="caution">
    <text evidence="1">The sequence shown here is derived from an EMBL/GenBank/DDBJ whole genome shotgun (WGS) entry which is preliminary data.</text>
</comment>
<evidence type="ECO:0000313" key="3">
    <source>
        <dbReference type="Proteomes" id="UP000663829"/>
    </source>
</evidence>
<gene>
    <name evidence="1" type="ORF">GPM918_LOCUS21961</name>
    <name evidence="2" type="ORF">SRO942_LOCUS21955</name>
</gene>
<organism evidence="1 3">
    <name type="scientific">Didymodactylos carnosus</name>
    <dbReference type="NCBI Taxonomy" id="1234261"/>
    <lineage>
        <taxon>Eukaryota</taxon>
        <taxon>Metazoa</taxon>
        <taxon>Spiralia</taxon>
        <taxon>Gnathifera</taxon>
        <taxon>Rotifera</taxon>
        <taxon>Eurotatoria</taxon>
        <taxon>Bdelloidea</taxon>
        <taxon>Philodinida</taxon>
        <taxon>Philodinidae</taxon>
        <taxon>Didymodactylos</taxon>
    </lineage>
</organism>
<keyword evidence="3" id="KW-1185">Reference proteome</keyword>
<dbReference type="Proteomes" id="UP000663829">
    <property type="component" value="Unassembled WGS sequence"/>
</dbReference>
<proteinExistence type="predicted"/>
<dbReference type="OrthoDB" id="10062768at2759"/>
<dbReference type="Proteomes" id="UP000681722">
    <property type="component" value="Unassembled WGS sequence"/>
</dbReference>
<dbReference type="EMBL" id="CAJOBC010007376">
    <property type="protein sequence ID" value="CAF3930227.1"/>
    <property type="molecule type" value="Genomic_DNA"/>
</dbReference>
<dbReference type="AlphaFoldDB" id="A0A814TXB5"/>
<dbReference type="EMBL" id="CAJNOQ010007379">
    <property type="protein sequence ID" value="CAF1166660.1"/>
    <property type="molecule type" value="Genomic_DNA"/>
</dbReference>
<protein>
    <submittedName>
        <fullName evidence="1">Uncharacterized protein</fullName>
    </submittedName>
</protein>
<evidence type="ECO:0000313" key="2">
    <source>
        <dbReference type="EMBL" id="CAF3930227.1"/>
    </source>
</evidence>
<name>A0A814TXB5_9BILA</name>
<evidence type="ECO:0000313" key="1">
    <source>
        <dbReference type="EMBL" id="CAF1166660.1"/>
    </source>
</evidence>
<accession>A0A814TXB5</accession>
<reference evidence="1" key="1">
    <citation type="submission" date="2021-02" db="EMBL/GenBank/DDBJ databases">
        <authorList>
            <person name="Nowell W R."/>
        </authorList>
    </citation>
    <scope>NUCLEOTIDE SEQUENCE</scope>
</reference>
<sequence>MKEESRDADYEPESSSAIKTELSQAEFLSYISDLAEILLRDPTGKSDEFLESVGCYHRVACQKWLETFVNGSLEDFTMENRGGKHVSSFYEDFPELQMAVQIFATQKCQQKSAEFKLSDRPDDV</sequence>